<evidence type="ECO:0000259" key="7">
    <source>
        <dbReference type="Pfam" id="PF11967"/>
    </source>
</evidence>
<dbReference type="PANTHER" id="PTHR33991">
    <property type="entry name" value="DNA REPAIR PROTEIN RECO"/>
    <property type="match status" value="1"/>
</dbReference>
<dbReference type="InterPro" id="IPR042242">
    <property type="entry name" value="RecO_C"/>
</dbReference>
<dbReference type="HAMAP" id="MF_00201">
    <property type="entry name" value="RecO"/>
    <property type="match status" value="1"/>
</dbReference>
<dbReference type="GO" id="GO:0043590">
    <property type="term" value="C:bacterial nucleoid"/>
    <property type="evidence" value="ECO:0007669"/>
    <property type="project" value="TreeGrafter"/>
</dbReference>
<evidence type="ECO:0000313" key="8">
    <source>
        <dbReference type="EMBL" id="SVA66161.1"/>
    </source>
</evidence>
<dbReference type="InterPro" id="IPR022572">
    <property type="entry name" value="DNA_rep/recomb_RecO_N"/>
</dbReference>
<dbReference type="Gene3D" id="1.20.1440.120">
    <property type="entry name" value="Recombination protein O, C-terminal domain"/>
    <property type="match status" value="1"/>
</dbReference>
<organism evidence="8">
    <name type="scientific">marine metagenome</name>
    <dbReference type="NCBI Taxonomy" id="408172"/>
    <lineage>
        <taxon>unclassified sequences</taxon>
        <taxon>metagenomes</taxon>
        <taxon>ecological metagenomes</taxon>
    </lineage>
</organism>
<dbReference type="Pfam" id="PF11967">
    <property type="entry name" value="RecO_N"/>
    <property type="match status" value="1"/>
</dbReference>
<dbReference type="NCBIfam" id="TIGR00613">
    <property type="entry name" value="reco"/>
    <property type="match status" value="1"/>
</dbReference>
<sequence length="274" mass="30324">MARTLIKTDAIVLRTRRMGETSKLVTLFTEHHGKLKVTAKGARRPKSKFAGCLEVSWQVHIGCPVRDDRDMHTLTDAEILRARPGLLADLPRLSYAAAACEMGDQLSLDHEPNRRLYQCLTGVLGGIEEVAPVQLEALFWYYQLRLAETLGLRPELANCANCGDQLPPEAAWFSPGLGGSICRECGRQAAEDQEGEGAPDYLRARRISADSLRLLTTLQGLRTYTREAIPAAPPHRSDEVRALLRSFLEYHGGTSGRLRSLEFLDAMGVEARSV</sequence>
<evidence type="ECO:0000256" key="1">
    <source>
        <dbReference type="ARBA" id="ARBA00007452"/>
    </source>
</evidence>
<dbReference type="EMBL" id="UINC01015769">
    <property type="protein sequence ID" value="SVA66161.1"/>
    <property type="molecule type" value="Genomic_DNA"/>
</dbReference>
<dbReference type="SUPFAM" id="SSF57863">
    <property type="entry name" value="ArfGap/RecO-like zinc finger"/>
    <property type="match status" value="1"/>
</dbReference>
<keyword evidence="3" id="KW-0227">DNA damage</keyword>
<dbReference type="Gene3D" id="2.40.50.140">
    <property type="entry name" value="Nucleic acid-binding proteins"/>
    <property type="match status" value="1"/>
</dbReference>
<evidence type="ECO:0000256" key="3">
    <source>
        <dbReference type="ARBA" id="ARBA00022763"/>
    </source>
</evidence>
<feature type="domain" description="DNA replication/recombination mediator RecO N-terminal" evidence="7">
    <location>
        <begin position="5"/>
        <end position="82"/>
    </location>
</feature>
<dbReference type="InterPro" id="IPR037278">
    <property type="entry name" value="ARFGAP/RecO"/>
</dbReference>
<keyword evidence="5" id="KW-0234">DNA repair</keyword>
<accession>A0A381XP23</accession>
<dbReference type="InterPro" id="IPR012340">
    <property type="entry name" value="NA-bd_OB-fold"/>
</dbReference>
<dbReference type="GO" id="GO:0006302">
    <property type="term" value="P:double-strand break repair"/>
    <property type="evidence" value="ECO:0007669"/>
    <property type="project" value="TreeGrafter"/>
</dbReference>
<evidence type="ECO:0000256" key="4">
    <source>
        <dbReference type="ARBA" id="ARBA00023172"/>
    </source>
</evidence>
<dbReference type="SUPFAM" id="SSF50249">
    <property type="entry name" value="Nucleic acid-binding proteins"/>
    <property type="match status" value="1"/>
</dbReference>
<keyword evidence="4" id="KW-0233">DNA recombination</keyword>
<protein>
    <recommendedName>
        <fullName evidence="2">DNA repair protein RecO</fullName>
    </recommendedName>
    <alternativeName>
        <fullName evidence="6">Recombination protein O</fullName>
    </alternativeName>
</protein>
<proteinExistence type="inferred from homology"/>
<dbReference type="InterPro" id="IPR003717">
    <property type="entry name" value="RecO"/>
</dbReference>
<comment type="similarity">
    <text evidence="1">Belongs to the RecO family.</text>
</comment>
<name>A0A381XP23_9ZZZZ</name>
<gene>
    <name evidence="8" type="ORF">METZ01_LOCUS119015</name>
</gene>
<dbReference type="AlphaFoldDB" id="A0A381XP23"/>
<dbReference type="GO" id="GO:0006310">
    <property type="term" value="P:DNA recombination"/>
    <property type="evidence" value="ECO:0007669"/>
    <property type="project" value="UniProtKB-KW"/>
</dbReference>
<evidence type="ECO:0000256" key="5">
    <source>
        <dbReference type="ARBA" id="ARBA00023204"/>
    </source>
</evidence>
<dbReference type="Pfam" id="PF02565">
    <property type="entry name" value="RecO_C"/>
    <property type="match status" value="1"/>
</dbReference>
<reference evidence="8" key="1">
    <citation type="submission" date="2018-05" db="EMBL/GenBank/DDBJ databases">
        <authorList>
            <person name="Lanie J.A."/>
            <person name="Ng W.-L."/>
            <person name="Kazmierczak K.M."/>
            <person name="Andrzejewski T.M."/>
            <person name="Davidsen T.M."/>
            <person name="Wayne K.J."/>
            <person name="Tettelin H."/>
            <person name="Glass J.I."/>
            <person name="Rusch D."/>
            <person name="Podicherti R."/>
            <person name="Tsui H.-C.T."/>
            <person name="Winkler M.E."/>
        </authorList>
    </citation>
    <scope>NUCLEOTIDE SEQUENCE</scope>
</reference>
<evidence type="ECO:0000256" key="2">
    <source>
        <dbReference type="ARBA" id="ARBA00021310"/>
    </source>
</evidence>
<dbReference type="PANTHER" id="PTHR33991:SF1">
    <property type="entry name" value="DNA REPAIR PROTEIN RECO"/>
    <property type="match status" value="1"/>
</dbReference>
<evidence type="ECO:0000256" key="6">
    <source>
        <dbReference type="ARBA" id="ARBA00033409"/>
    </source>
</evidence>